<evidence type="ECO:0000256" key="2">
    <source>
        <dbReference type="SAM" id="Phobius"/>
    </source>
</evidence>
<dbReference type="GeneTree" id="ENSGT00940000171594"/>
<sequence>MTVRCPSAPIMRPNHCWTVLRVSILAALLLTLNADGEDCEVEIRVRRNTVYKTSVGEELRINCTVVFCNNSPPAVSWFKRGETDVLVNVSSSSHIEREWKKLDDSRGISYLIFKKIRMSDSGEYQCRGGGSVSHNINVSVDGIREHTNITHKDDSNSEFDSDPEKEDLWMYVYTASGIVSFVIIVIIISVISMHGCKGKPKKETRTDNQYMAIPMVEQPPPQASPQALPRGSPSEPLPRRSTRRKTPPSQPSELPLPRDNEPLYGRAKKDRERPRTAVEEEEGSSLVYAALNHQLPARAAARPPRQVEETSEYAAIRVKDY</sequence>
<dbReference type="PANTHER" id="PTHR37996:SF1">
    <property type="entry name" value="B- AND T-LYMPHOCYTE ATTENUATOR"/>
    <property type="match status" value="1"/>
</dbReference>
<dbReference type="GO" id="GO:0038023">
    <property type="term" value="F:signaling receptor activity"/>
    <property type="evidence" value="ECO:0007669"/>
    <property type="project" value="InterPro"/>
</dbReference>
<dbReference type="Gene3D" id="2.60.40.10">
    <property type="entry name" value="Immunoglobulins"/>
    <property type="match status" value="1"/>
</dbReference>
<protein>
    <submittedName>
        <fullName evidence="5">B- and T-lymphocyte attenuator-like</fullName>
    </submittedName>
</protein>
<evidence type="ECO:0000256" key="1">
    <source>
        <dbReference type="SAM" id="MobiDB-lite"/>
    </source>
</evidence>
<reference evidence="5" key="2">
    <citation type="submission" date="2025-08" db="UniProtKB">
        <authorList>
            <consortium name="Ensembl"/>
        </authorList>
    </citation>
    <scope>IDENTIFICATION</scope>
</reference>
<dbReference type="InterPro" id="IPR013783">
    <property type="entry name" value="Ig-like_fold"/>
</dbReference>
<feature type="transmembrane region" description="Helical" evidence="2">
    <location>
        <begin position="168"/>
        <end position="191"/>
    </location>
</feature>
<evidence type="ECO:0000313" key="5">
    <source>
        <dbReference type="Ensembl" id="ENSSAUP00010048903.1"/>
    </source>
</evidence>
<proteinExistence type="predicted"/>
<evidence type="ECO:0000259" key="4">
    <source>
        <dbReference type="PROSITE" id="PS50835"/>
    </source>
</evidence>
<dbReference type="InParanoid" id="A0A671XCR7"/>
<reference evidence="5" key="3">
    <citation type="submission" date="2025-09" db="UniProtKB">
        <authorList>
            <consortium name="Ensembl"/>
        </authorList>
    </citation>
    <scope>IDENTIFICATION</scope>
</reference>
<dbReference type="InterPro" id="IPR007110">
    <property type="entry name" value="Ig-like_dom"/>
</dbReference>
<dbReference type="SMART" id="SM00409">
    <property type="entry name" value="IG"/>
    <property type="match status" value="1"/>
</dbReference>
<keyword evidence="2" id="KW-1133">Transmembrane helix</keyword>
<keyword evidence="3" id="KW-0732">Signal</keyword>
<dbReference type="Pfam" id="PF13927">
    <property type="entry name" value="Ig_3"/>
    <property type="match status" value="1"/>
</dbReference>
<keyword evidence="6" id="KW-1185">Reference proteome</keyword>
<name>A0A671XCR7_SPAAU</name>
<feature type="region of interest" description="Disordered" evidence="1">
    <location>
        <begin position="216"/>
        <end position="284"/>
    </location>
</feature>
<evidence type="ECO:0000313" key="6">
    <source>
        <dbReference type="Proteomes" id="UP000472265"/>
    </source>
</evidence>
<organism evidence="5 6">
    <name type="scientific">Sparus aurata</name>
    <name type="common">Gilthead sea bream</name>
    <dbReference type="NCBI Taxonomy" id="8175"/>
    <lineage>
        <taxon>Eukaryota</taxon>
        <taxon>Metazoa</taxon>
        <taxon>Chordata</taxon>
        <taxon>Craniata</taxon>
        <taxon>Vertebrata</taxon>
        <taxon>Euteleostomi</taxon>
        <taxon>Actinopterygii</taxon>
        <taxon>Neopterygii</taxon>
        <taxon>Teleostei</taxon>
        <taxon>Neoteleostei</taxon>
        <taxon>Acanthomorphata</taxon>
        <taxon>Eupercaria</taxon>
        <taxon>Spariformes</taxon>
        <taxon>Sparidae</taxon>
        <taxon>Sparus</taxon>
    </lineage>
</organism>
<dbReference type="InterPro" id="IPR003599">
    <property type="entry name" value="Ig_sub"/>
</dbReference>
<dbReference type="SUPFAM" id="SSF48726">
    <property type="entry name" value="Immunoglobulin"/>
    <property type="match status" value="1"/>
</dbReference>
<dbReference type="RefSeq" id="XP_030265427.1">
    <property type="nucleotide sequence ID" value="XM_030409567.1"/>
</dbReference>
<feature type="signal peptide" evidence="3">
    <location>
        <begin position="1"/>
        <end position="36"/>
    </location>
</feature>
<dbReference type="OMA" id="NVTWCKF"/>
<feature type="compositionally biased region" description="Basic and acidic residues" evidence="1">
    <location>
        <begin position="256"/>
        <end position="278"/>
    </location>
</feature>
<dbReference type="RefSeq" id="XP_030265429.1">
    <property type="nucleotide sequence ID" value="XM_030409569.1"/>
</dbReference>
<feature type="domain" description="Ig-like" evidence="4">
    <location>
        <begin position="56"/>
        <end position="139"/>
    </location>
</feature>
<dbReference type="InterPro" id="IPR003598">
    <property type="entry name" value="Ig_sub2"/>
</dbReference>
<reference evidence="5" key="1">
    <citation type="submission" date="2021-04" db="EMBL/GenBank/DDBJ databases">
        <authorList>
            <consortium name="Wellcome Sanger Institute Data Sharing"/>
        </authorList>
    </citation>
    <scope>NUCLEOTIDE SEQUENCE [LARGE SCALE GENOMIC DNA]</scope>
</reference>
<keyword evidence="2" id="KW-0472">Membrane</keyword>
<dbReference type="CDD" id="cd00096">
    <property type="entry name" value="Ig"/>
    <property type="match status" value="1"/>
</dbReference>
<dbReference type="PROSITE" id="PS50835">
    <property type="entry name" value="IG_LIKE"/>
    <property type="match status" value="1"/>
</dbReference>
<evidence type="ECO:0000256" key="3">
    <source>
        <dbReference type="SAM" id="SignalP"/>
    </source>
</evidence>
<dbReference type="GeneID" id="115576920"/>
<feature type="chain" id="PRO_5025391925" evidence="3">
    <location>
        <begin position="37"/>
        <end position="321"/>
    </location>
</feature>
<dbReference type="Proteomes" id="UP000472265">
    <property type="component" value="Chromosome 24"/>
</dbReference>
<dbReference type="GO" id="GO:0002768">
    <property type="term" value="P:immune response-regulating cell surface receptor signaling pathway"/>
    <property type="evidence" value="ECO:0007669"/>
    <property type="project" value="InterPro"/>
</dbReference>
<dbReference type="SMART" id="SM00408">
    <property type="entry name" value="IGc2"/>
    <property type="match status" value="1"/>
</dbReference>
<dbReference type="InterPro" id="IPR039257">
    <property type="entry name" value="BTLA"/>
</dbReference>
<dbReference type="OrthoDB" id="9947981at2759"/>
<gene>
    <name evidence="5" type="primary">LOC115576920</name>
</gene>
<dbReference type="AlphaFoldDB" id="A0A671XCR7"/>
<dbReference type="Ensembl" id="ENSSAUT00010051445.1">
    <property type="protein sequence ID" value="ENSSAUP00010048903.1"/>
    <property type="gene ID" value="ENSSAUG00010020401.1"/>
</dbReference>
<dbReference type="RefSeq" id="XP_030265428.1">
    <property type="nucleotide sequence ID" value="XM_030409568.1"/>
</dbReference>
<keyword evidence="2" id="KW-0812">Transmembrane</keyword>
<dbReference type="GO" id="GO:0005886">
    <property type="term" value="C:plasma membrane"/>
    <property type="evidence" value="ECO:0007669"/>
    <property type="project" value="InterPro"/>
</dbReference>
<accession>A0A671XCR7</accession>
<dbReference type="InterPro" id="IPR036179">
    <property type="entry name" value="Ig-like_dom_sf"/>
</dbReference>
<feature type="region of interest" description="Disordered" evidence="1">
    <location>
        <begin position="297"/>
        <end position="321"/>
    </location>
</feature>
<dbReference type="PANTHER" id="PTHR37996">
    <property type="entry name" value="B- AND T-LYMPHOCYTE ATTENUATOR"/>
    <property type="match status" value="1"/>
</dbReference>